<dbReference type="Pfam" id="PF00583">
    <property type="entry name" value="Acetyltransf_1"/>
    <property type="match status" value="1"/>
</dbReference>
<dbReference type="Gene3D" id="3.40.630.30">
    <property type="match status" value="1"/>
</dbReference>
<dbReference type="InterPro" id="IPR016181">
    <property type="entry name" value="Acyl_CoA_acyltransferase"/>
</dbReference>
<dbReference type="Proteomes" id="UP001302120">
    <property type="component" value="Unassembled WGS sequence"/>
</dbReference>
<evidence type="ECO:0000256" key="1">
    <source>
        <dbReference type="ARBA" id="ARBA00022679"/>
    </source>
</evidence>
<dbReference type="PANTHER" id="PTHR43877">
    <property type="entry name" value="AMINOALKYLPHOSPHONATE N-ACETYLTRANSFERASE-RELATED-RELATED"/>
    <property type="match status" value="1"/>
</dbReference>
<dbReference type="CDD" id="cd04301">
    <property type="entry name" value="NAT_SF"/>
    <property type="match status" value="1"/>
</dbReference>
<keyword evidence="2" id="KW-0012">Acyltransferase</keyword>
<evidence type="ECO:0000313" key="5">
    <source>
        <dbReference type="Proteomes" id="UP001302120"/>
    </source>
</evidence>
<organism evidence="4 5">
    <name type="scientific">Nodularia harveyana UHCC-0300</name>
    <dbReference type="NCBI Taxonomy" id="2974287"/>
    <lineage>
        <taxon>Bacteria</taxon>
        <taxon>Bacillati</taxon>
        <taxon>Cyanobacteriota</taxon>
        <taxon>Cyanophyceae</taxon>
        <taxon>Nostocales</taxon>
        <taxon>Nodulariaceae</taxon>
        <taxon>Nodularia</taxon>
    </lineage>
</organism>
<dbReference type="InterPro" id="IPR050832">
    <property type="entry name" value="Bact_Acetyltransf"/>
</dbReference>
<protein>
    <submittedName>
        <fullName evidence="4">GNAT family N-acetyltransferase</fullName>
    </submittedName>
</protein>
<evidence type="ECO:0000313" key="4">
    <source>
        <dbReference type="EMBL" id="MEA5581490.1"/>
    </source>
</evidence>
<dbReference type="RefSeq" id="WP_323195820.1">
    <property type="nucleotide sequence ID" value="NZ_JAYGHG010000010.1"/>
</dbReference>
<proteinExistence type="predicted"/>
<evidence type="ECO:0000259" key="3">
    <source>
        <dbReference type="PROSITE" id="PS51186"/>
    </source>
</evidence>
<dbReference type="EMBL" id="JAYGHG010000010">
    <property type="protein sequence ID" value="MEA5581490.1"/>
    <property type="molecule type" value="Genomic_DNA"/>
</dbReference>
<sequence>MTIEIRIANHEDWHLLNQLYADMNNQLPLPNNEAEKILTEITQVPNYNIYLACLNQEAVGTFSLLYVPTMMHRVYHKFAVLEAVTVISQMRGKGIGSQMVKTALQLSAEAGCYKVTLSSNIKRDRAHKFYQSLGFAQHGWSFNCLIQPGK</sequence>
<comment type="caution">
    <text evidence="4">The sequence shown here is derived from an EMBL/GenBank/DDBJ whole genome shotgun (WGS) entry which is preliminary data.</text>
</comment>
<dbReference type="PANTHER" id="PTHR43877:SF1">
    <property type="entry name" value="ACETYLTRANSFERASE"/>
    <property type="match status" value="1"/>
</dbReference>
<reference evidence="4 5" key="1">
    <citation type="submission" date="2023-12" db="EMBL/GenBank/DDBJ databases">
        <title>Baltic Sea Cyanobacteria.</title>
        <authorList>
            <person name="Delbaje E."/>
            <person name="Fewer D.P."/>
            <person name="Shishido T.K."/>
        </authorList>
    </citation>
    <scope>NUCLEOTIDE SEQUENCE [LARGE SCALE GENOMIC DNA]</scope>
    <source>
        <strain evidence="4 5">UHCC-0300</strain>
    </source>
</reference>
<keyword evidence="5" id="KW-1185">Reference proteome</keyword>
<dbReference type="InterPro" id="IPR000182">
    <property type="entry name" value="GNAT_dom"/>
</dbReference>
<name>A0ABU5UEF1_9CYAN</name>
<feature type="domain" description="N-acetyltransferase" evidence="3">
    <location>
        <begin position="3"/>
        <end position="150"/>
    </location>
</feature>
<dbReference type="SUPFAM" id="SSF55729">
    <property type="entry name" value="Acyl-CoA N-acyltransferases (Nat)"/>
    <property type="match status" value="1"/>
</dbReference>
<evidence type="ECO:0000256" key="2">
    <source>
        <dbReference type="ARBA" id="ARBA00023315"/>
    </source>
</evidence>
<accession>A0ABU5UEF1</accession>
<gene>
    <name evidence="4" type="ORF">VB620_09075</name>
</gene>
<dbReference type="PROSITE" id="PS51186">
    <property type="entry name" value="GNAT"/>
    <property type="match status" value="1"/>
</dbReference>
<keyword evidence="1" id="KW-0808">Transferase</keyword>